<dbReference type="STRING" id="52.CMC5_002030"/>
<protein>
    <recommendedName>
        <fullName evidence="3">Esterase</fullName>
    </recommendedName>
</protein>
<dbReference type="PROSITE" id="PS51257">
    <property type="entry name" value="PROKAR_LIPOPROTEIN"/>
    <property type="match status" value="1"/>
</dbReference>
<gene>
    <name evidence="1" type="ORF">CMC5_002030</name>
</gene>
<accession>A0A0K1E5E5</accession>
<dbReference type="SUPFAM" id="SSF53474">
    <property type="entry name" value="alpha/beta-Hydrolases"/>
    <property type="match status" value="1"/>
</dbReference>
<dbReference type="EMBL" id="CP012159">
    <property type="protein sequence ID" value="AKT36090.1"/>
    <property type="molecule type" value="Genomic_DNA"/>
</dbReference>
<dbReference type="PANTHER" id="PTHR48098">
    <property type="entry name" value="ENTEROCHELIN ESTERASE-RELATED"/>
    <property type="match status" value="1"/>
</dbReference>
<dbReference type="Pfam" id="PF00756">
    <property type="entry name" value="Esterase"/>
    <property type="match status" value="1"/>
</dbReference>
<dbReference type="Proteomes" id="UP000067626">
    <property type="component" value="Chromosome"/>
</dbReference>
<keyword evidence="2" id="KW-1185">Reference proteome</keyword>
<dbReference type="InterPro" id="IPR029058">
    <property type="entry name" value="AB_hydrolase_fold"/>
</dbReference>
<dbReference type="AlphaFoldDB" id="A0A0K1E5E5"/>
<evidence type="ECO:0008006" key="3">
    <source>
        <dbReference type="Google" id="ProtNLM"/>
    </source>
</evidence>
<dbReference type="InterPro" id="IPR050583">
    <property type="entry name" value="Mycobacterial_A85_antigen"/>
</dbReference>
<evidence type="ECO:0000313" key="2">
    <source>
        <dbReference type="Proteomes" id="UP000067626"/>
    </source>
</evidence>
<name>A0A0K1E5E5_CHOCO</name>
<dbReference type="OrthoDB" id="5508323at2"/>
<reference evidence="1 2" key="1">
    <citation type="submission" date="2015-07" db="EMBL/GenBank/DDBJ databases">
        <title>Genome analysis of myxobacterium Chondromyces crocatus Cm c5 reveals a high potential for natural compound synthesis and the genetic basis for the loss of fruiting body formation.</title>
        <authorList>
            <person name="Zaburannyi N."/>
            <person name="Bunk B."/>
            <person name="Maier J."/>
            <person name="Overmann J."/>
            <person name="Mueller R."/>
        </authorList>
    </citation>
    <scope>NUCLEOTIDE SEQUENCE [LARGE SCALE GENOMIC DNA]</scope>
    <source>
        <strain evidence="1 2">Cm c5</strain>
    </source>
</reference>
<proteinExistence type="predicted"/>
<dbReference type="Gene3D" id="3.40.50.1820">
    <property type="entry name" value="alpha/beta hydrolase"/>
    <property type="match status" value="1"/>
</dbReference>
<dbReference type="KEGG" id="ccro:CMC5_002030"/>
<organism evidence="1 2">
    <name type="scientific">Chondromyces crocatus</name>
    <dbReference type="NCBI Taxonomy" id="52"/>
    <lineage>
        <taxon>Bacteria</taxon>
        <taxon>Pseudomonadati</taxon>
        <taxon>Myxococcota</taxon>
        <taxon>Polyangia</taxon>
        <taxon>Polyangiales</taxon>
        <taxon>Polyangiaceae</taxon>
        <taxon>Chondromyces</taxon>
    </lineage>
</organism>
<dbReference type="InterPro" id="IPR000801">
    <property type="entry name" value="Esterase-like"/>
</dbReference>
<evidence type="ECO:0000313" key="1">
    <source>
        <dbReference type="EMBL" id="AKT36090.1"/>
    </source>
</evidence>
<sequence>MGPMVRRRQVLTSLAALAWTGCRGGSSRADDRTIEVDTRWRELRFEAGAANGEAQRALLLVPDGAPRRPVLVALHGRGEAVRGLDAGARGWRDDYHLDRLLRRLQAPPLTSDDLGGLVAPERLIQMNASLQRAPFEGMVIVTPYTPDNRDRSLAASRGFARFLVEQLLPRVRTETGNGMGRQATGIDGVSLGGRLALQVGLSHPEMFGAVAALQPALQLGEAVAFADLAHAAVQKAPLALRLVSSERDPFLPAVRALSEKLDERGVAHEFHVTPGPHDYAWNRGPGGAEMALWHERVQRGLPPP</sequence>